<reference evidence="2 3" key="1">
    <citation type="submission" date="2015-01" db="EMBL/GenBank/DDBJ databases">
        <title>The Genome Sequence of Fonsecaea multimorphosa CBS 102226.</title>
        <authorList>
            <consortium name="The Broad Institute Genomics Platform"/>
            <person name="Cuomo C."/>
            <person name="de Hoog S."/>
            <person name="Gorbushina A."/>
            <person name="Stielow B."/>
            <person name="Teixiera M."/>
            <person name="Abouelleil A."/>
            <person name="Chapman S.B."/>
            <person name="Priest M."/>
            <person name="Young S.K."/>
            <person name="Wortman J."/>
            <person name="Nusbaum C."/>
            <person name="Birren B."/>
        </authorList>
    </citation>
    <scope>NUCLEOTIDE SEQUENCE [LARGE SCALE GENOMIC DNA]</scope>
    <source>
        <strain evidence="2 3">CBS 102226</strain>
    </source>
</reference>
<accession>A0A0D2K8T5</accession>
<dbReference type="InterPro" id="IPR053178">
    <property type="entry name" value="Osmoadaptation_assoc"/>
</dbReference>
<sequence length="542" mass="61054">MLSSVGSPTSPPQDQSMVQFIVQGPKNLTLSDADRRIVRKVSNTAAAATRKAKGTPSRTNTLQLPDFLVTESTDTGRASLRENAESIQLQQSRHTPGDHGFAARRRGSHGGTSAKRNEIPSVVAPPLSFWSNSTNFPEYVALLMQPGLSQKLLLEASSVGVNADPRRWVKICRLTTILQFLPQMIGHSKCLDYAIDCLAQRVRQCCVQNPDRELTLTQLERRYGRALQSLQNALNSSRNIDWTVWYTTLLLTLFELLDNSGHHAWISHSQGGKHILFSLGPHNIKSEFEKILLAAQCQIMVPKPTKPIVPFRPRSNPVRQAVEATFLNQDCFLSSPAWQRALRSTITYDSLLPDRSEPALTMWMMTTRAPGLFRRSTEAVLQQCHPLEQITRIADELSALIEEYSKWRDEWEVTLIGRRNSGLDGNHHTEEVASTRPIPTVYAIFMAFWALTNRFLVAIEPQRAPLAEMNAVNAALSINEFDRLQETDSVTDLCRTFSASIARSIKLTTLEWTTYQGIRRSSQTIEPRIFLRWCAMMGRVTE</sequence>
<feature type="region of interest" description="Disordered" evidence="1">
    <location>
        <begin position="84"/>
        <end position="118"/>
    </location>
</feature>
<evidence type="ECO:0000313" key="2">
    <source>
        <dbReference type="EMBL" id="KIX92763.1"/>
    </source>
</evidence>
<dbReference type="STRING" id="1442371.A0A0D2K8T5"/>
<dbReference type="PANTHER" id="PTHR38111">
    <property type="entry name" value="ZN(2)-C6 FUNGAL-TYPE DOMAIN-CONTAINING PROTEIN-RELATED"/>
    <property type="match status" value="1"/>
</dbReference>
<evidence type="ECO:0008006" key="4">
    <source>
        <dbReference type="Google" id="ProtNLM"/>
    </source>
</evidence>
<dbReference type="AlphaFoldDB" id="A0A0D2K8T5"/>
<protein>
    <recommendedName>
        <fullName evidence="4">Transcription factor domain-containing protein</fullName>
    </recommendedName>
</protein>
<gene>
    <name evidence="2" type="ORF">Z520_11615</name>
</gene>
<evidence type="ECO:0000313" key="3">
    <source>
        <dbReference type="Proteomes" id="UP000053411"/>
    </source>
</evidence>
<dbReference type="OrthoDB" id="5126878at2759"/>
<dbReference type="RefSeq" id="XP_016626886.1">
    <property type="nucleotide sequence ID" value="XM_016782103.1"/>
</dbReference>
<dbReference type="GeneID" id="27717361"/>
<keyword evidence="3" id="KW-1185">Reference proteome</keyword>
<feature type="compositionally biased region" description="Polar residues" evidence="1">
    <location>
        <begin position="85"/>
        <end position="94"/>
    </location>
</feature>
<name>A0A0D2K8T5_9EURO</name>
<dbReference type="VEuPathDB" id="FungiDB:Z520_11615"/>
<dbReference type="PANTHER" id="PTHR38111:SF6">
    <property type="entry name" value="FINGER DOMAIN PROTEIN, PUTATIVE (AFU_ORTHOLOGUE AFUA_8G01940)-RELATED"/>
    <property type="match status" value="1"/>
</dbReference>
<dbReference type="Proteomes" id="UP000053411">
    <property type="component" value="Unassembled WGS sequence"/>
</dbReference>
<organism evidence="2 3">
    <name type="scientific">Fonsecaea multimorphosa CBS 102226</name>
    <dbReference type="NCBI Taxonomy" id="1442371"/>
    <lineage>
        <taxon>Eukaryota</taxon>
        <taxon>Fungi</taxon>
        <taxon>Dikarya</taxon>
        <taxon>Ascomycota</taxon>
        <taxon>Pezizomycotina</taxon>
        <taxon>Eurotiomycetes</taxon>
        <taxon>Chaetothyriomycetidae</taxon>
        <taxon>Chaetothyriales</taxon>
        <taxon>Herpotrichiellaceae</taxon>
        <taxon>Fonsecaea</taxon>
    </lineage>
</organism>
<proteinExistence type="predicted"/>
<dbReference type="EMBL" id="KN848101">
    <property type="protein sequence ID" value="KIX92763.1"/>
    <property type="molecule type" value="Genomic_DNA"/>
</dbReference>
<evidence type="ECO:0000256" key="1">
    <source>
        <dbReference type="SAM" id="MobiDB-lite"/>
    </source>
</evidence>